<dbReference type="GO" id="GO:0005682">
    <property type="term" value="C:U5 snRNP"/>
    <property type="evidence" value="ECO:0007669"/>
    <property type="project" value="EnsemblFungi"/>
</dbReference>
<dbReference type="PROSITE" id="PS52002">
    <property type="entry name" value="SM"/>
    <property type="match status" value="1"/>
</dbReference>
<dbReference type="GO" id="GO:0071004">
    <property type="term" value="C:U2-type prespliceosome"/>
    <property type="evidence" value="ECO:0007669"/>
    <property type="project" value="EnsemblFungi"/>
</dbReference>
<reference evidence="12 13" key="1">
    <citation type="submission" date="2016-08" db="EMBL/GenBank/DDBJ databases">
        <title>A Parts List for Fungal Cellulosomes Revealed by Comparative Genomics.</title>
        <authorList>
            <consortium name="DOE Joint Genome Institute"/>
            <person name="Haitjema C.H."/>
            <person name="Gilmore S.P."/>
            <person name="Henske J.K."/>
            <person name="Solomon K.V."/>
            <person name="De Groot R."/>
            <person name="Kuo A."/>
            <person name="Mondo S.J."/>
            <person name="Salamov A.A."/>
            <person name="Labutti K."/>
            <person name="Zhao Z."/>
            <person name="Chiniquy J."/>
            <person name="Barry K."/>
            <person name="Brewer H.M."/>
            <person name="Purvine S.O."/>
            <person name="Wright A.T."/>
            <person name="Boxma B."/>
            <person name="Van Alen T."/>
            <person name="Hackstein J.H."/>
            <person name="Baker S.E."/>
            <person name="Grigoriev I.V."/>
            <person name="O'Malley M.A."/>
        </authorList>
    </citation>
    <scope>NUCLEOTIDE SEQUENCE [LARGE SCALE GENOMIC DNA]</scope>
    <source>
        <strain evidence="12 13">S4</strain>
    </source>
</reference>
<evidence type="ECO:0000256" key="1">
    <source>
        <dbReference type="ARBA" id="ARBA00004123"/>
    </source>
</evidence>
<dbReference type="InterPro" id="IPR047575">
    <property type="entry name" value="Sm"/>
</dbReference>
<dbReference type="Gene3D" id="2.30.30.100">
    <property type="match status" value="1"/>
</dbReference>
<keyword evidence="5 10" id="KW-0507">mRNA processing</keyword>
<dbReference type="GO" id="GO:0000398">
    <property type="term" value="P:mRNA splicing, via spliceosome"/>
    <property type="evidence" value="ECO:0007669"/>
    <property type="project" value="EnsemblFungi"/>
</dbReference>
<gene>
    <name evidence="12" type="ORF">BCR32DRAFT_24982</name>
</gene>
<evidence type="ECO:0000313" key="13">
    <source>
        <dbReference type="Proteomes" id="UP000193944"/>
    </source>
</evidence>
<dbReference type="SUPFAM" id="SSF50182">
    <property type="entry name" value="Sm-like ribonucleoproteins"/>
    <property type="match status" value="1"/>
</dbReference>
<keyword evidence="13" id="KW-1185">Reference proteome</keyword>
<dbReference type="GO" id="GO:0005829">
    <property type="term" value="C:cytosol"/>
    <property type="evidence" value="ECO:0007669"/>
    <property type="project" value="UniProtKB-SubCell"/>
</dbReference>
<evidence type="ECO:0000259" key="11">
    <source>
        <dbReference type="PROSITE" id="PS52002"/>
    </source>
</evidence>
<dbReference type="GO" id="GO:0005685">
    <property type="term" value="C:U1 snRNP"/>
    <property type="evidence" value="ECO:0007669"/>
    <property type="project" value="EnsemblFungi"/>
</dbReference>
<reference evidence="12 13" key="2">
    <citation type="submission" date="2016-08" db="EMBL/GenBank/DDBJ databases">
        <title>Pervasive Adenine N6-methylation of Active Genes in Fungi.</title>
        <authorList>
            <consortium name="DOE Joint Genome Institute"/>
            <person name="Mondo S.J."/>
            <person name="Dannebaum R.O."/>
            <person name="Kuo R.C."/>
            <person name="Labutti K."/>
            <person name="Haridas S."/>
            <person name="Kuo A."/>
            <person name="Salamov A."/>
            <person name="Ahrendt S.R."/>
            <person name="Lipzen A."/>
            <person name="Sullivan W."/>
            <person name="Andreopoulos W.B."/>
            <person name="Clum A."/>
            <person name="Lindquist E."/>
            <person name="Daum C."/>
            <person name="Ramamoorthy G.K."/>
            <person name="Gryganskyi A."/>
            <person name="Culley D."/>
            <person name="Magnuson J.K."/>
            <person name="James T.Y."/>
            <person name="O'Malley M.A."/>
            <person name="Stajich J.E."/>
            <person name="Spatafora J.W."/>
            <person name="Visel A."/>
            <person name="Grigoriev I.V."/>
        </authorList>
    </citation>
    <scope>NUCLEOTIDE SEQUENCE [LARGE SCALE GENOMIC DNA]</scope>
    <source>
        <strain evidence="12 13">S4</strain>
    </source>
</reference>
<comment type="caution">
    <text evidence="12">The sequence shown here is derived from an EMBL/GenBank/DDBJ whole genome shotgun (WGS) entry which is preliminary data.</text>
</comment>
<evidence type="ECO:0000256" key="7">
    <source>
        <dbReference type="ARBA" id="ARBA00023187"/>
    </source>
</evidence>
<dbReference type="GO" id="GO:0036261">
    <property type="term" value="P:7-methylguanosine cap hypermethylation"/>
    <property type="evidence" value="ECO:0007669"/>
    <property type="project" value="EnsemblFungi"/>
</dbReference>
<dbReference type="InterPro" id="IPR001163">
    <property type="entry name" value="Sm_dom_euk/arc"/>
</dbReference>
<name>A0A1Y1X324_9FUNG</name>
<proteinExistence type="inferred from homology"/>
<organism evidence="12 13">
    <name type="scientific">Anaeromyces robustus</name>
    <dbReference type="NCBI Taxonomy" id="1754192"/>
    <lineage>
        <taxon>Eukaryota</taxon>
        <taxon>Fungi</taxon>
        <taxon>Fungi incertae sedis</taxon>
        <taxon>Chytridiomycota</taxon>
        <taxon>Chytridiomycota incertae sedis</taxon>
        <taxon>Neocallimastigomycetes</taxon>
        <taxon>Neocallimastigales</taxon>
        <taxon>Neocallimastigaceae</taxon>
        <taxon>Anaeromyces</taxon>
    </lineage>
</organism>
<protein>
    <recommendedName>
        <fullName evidence="10">Small nuclear ribonucleoprotein Sm D2</fullName>
        <shortName evidence="10">Sm-D2</shortName>
    </recommendedName>
    <alternativeName>
        <fullName evidence="10">snRNP core protein D2</fullName>
    </alternativeName>
</protein>
<dbReference type="STRING" id="1754192.A0A1Y1X324"/>
<dbReference type="FunFam" id="2.30.30.100:FF:000069">
    <property type="entry name" value="Small nuclear ribonucleoprotein Sm D2"/>
    <property type="match status" value="1"/>
</dbReference>
<dbReference type="EMBL" id="MCFG01000152">
    <property type="protein sequence ID" value="ORX80210.1"/>
    <property type="molecule type" value="Genomic_DNA"/>
</dbReference>
<keyword evidence="8 10" id="KW-0539">Nucleus</keyword>
<feature type="domain" description="Sm" evidence="11">
    <location>
        <begin position="29"/>
        <end position="115"/>
    </location>
</feature>
<evidence type="ECO:0000313" key="12">
    <source>
        <dbReference type="EMBL" id="ORX80210.1"/>
    </source>
</evidence>
<dbReference type="SMART" id="SM00651">
    <property type="entry name" value="Sm"/>
    <property type="match status" value="1"/>
</dbReference>
<dbReference type="Pfam" id="PF01423">
    <property type="entry name" value="LSM"/>
    <property type="match status" value="1"/>
</dbReference>
<comment type="subcellular location">
    <subcellularLocation>
        <location evidence="2">Cytoplasm</location>
        <location evidence="2">Cytosol</location>
    </subcellularLocation>
    <subcellularLocation>
        <location evidence="1 10">Nucleus</location>
    </subcellularLocation>
</comment>
<dbReference type="GO" id="GO:0005687">
    <property type="term" value="C:U4 snRNP"/>
    <property type="evidence" value="ECO:0007669"/>
    <property type="project" value="EnsemblFungi"/>
</dbReference>
<evidence type="ECO:0000256" key="9">
    <source>
        <dbReference type="ARBA" id="ARBA00023274"/>
    </source>
</evidence>
<evidence type="ECO:0000256" key="3">
    <source>
        <dbReference type="ARBA" id="ARBA00008146"/>
    </source>
</evidence>
<dbReference type="GO" id="GO:0000974">
    <property type="term" value="C:Prp19 complex"/>
    <property type="evidence" value="ECO:0007669"/>
    <property type="project" value="EnsemblFungi"/>
</dbReference>
<evidence type="ECO:0000256" key="8">
    <source>
        <dbReference type="ARBA" id="ARBA00023242"/>
    </source>
</evidence>
<dbReference type="OrthoDB" id="437526at2759"/>
<evidence type="ECO:0000256" key="2">
    <source>
        <dbReference type="ARBA" id="ARBA00004514"/>
    </source>
</evidence>
<evidence type="ECO:0000256" key="10">
    <source>
        <dbReference type="RuleBase" id="RU365051"/>
    </source>
</evidence>
<dbReference type="InterPro" id="IPR010920">
    <property type="entry name" value="LSM_dom_sf"/>
</dbReference>
<keyword evidence="9 10" id="KW-0687">Ribonucleoprotein</keyword>
<dbReference type="GO" id="GO:0003723">
    <property type="term" value="F:RNA binding"/>
    <property type="evidence" value="ECO:0007669"/>
    <property type="project" value="InterPro"/>
</dbReference>
<dbReference type="Proteomes" id="UP000193944">
    <property type="component" value="Unassembled WGS sequence"/>
</dbReference>
<evidence type="ECO:0000256" key="4">
    <source>
        <dbReference type="ARBA" id="ARBA00022490"/>
    </source>
</evidence>
<keyword evidence="6" id="KW-0747">Spliceosome</keyword>
<dbReference type="GO" id="GO:0046540">
    <property type="term" value="C:U4/U6 x U5 tri-snRNP complex"/>
    <property type="evidence" value="ECO:0007669"/>
    <property type="project" value="EnsemblFungi"/>
</dbReference>
<dbReference type="PANTHER" id="PTHR12777">
    <property type="entry name" value="SMALL NUCLEAR RIBONUCLEOPROTEIN SM D2"/>
    <property type="match status" value="1"/>
</dbReference>
<sequence>MSAPDKPKSEMTEEELRKIEEEEFNTGPLSVLSQSVKNNTQILISCRNNKKLLARVKAFDRHMNMVLENVKEMWTETPKTGKGQKKAKPVNKDRFIPKMFLRGDSVILVLRNIQN</sequence>
<evidence type="ECO:0000256" key="6">
    <source>
        <dbReference type="ARBA" id="ARBA00022728"/>
    </source>
</evidence>
<keyword evidence="4" id="KW-0963">Cytoplasm</keyword>
<dbReference type="AlphaFoldDB" id="A0A1Y1X324"/>
<accession>A0A1Y1X324</accession>
<comment type="similarity">
    <text evidence="3 10">Belongs to the snRNP core protein family.</text>
</comment>
<dbReference type="GO" id="GO:0071014">
    <property type="term" value="C:post-mRNA release spliceosomal complex"/>
    <property type="evidence" value="ECO:0007669"/>
    <property type="project" value="EnsemblFungi"/>
</dbReference>
<dbReference type="GO" id="GO:0005686">
    <property type="term" value="C:U2 snRNP"/>
    <property type="evidence" value="ECO:0007669"/>
    <property type="project" value="EnsemblFungi"/>
</dbReference>
<dbReference type="GO" id="GO:0005689">
    <property type="term" value="C:U12-type spliceosomal complex"/>
    <property type="evidence" value="ECO:0007669"/>
    <property type="project" value="UniProtKB-ARBA"/>
</dbReference>
<evidence type="ECO:0000256" key="5">
    <source>
        <dbReference type="ARBA" id="ARBA00022664"/>
    </source>
</evidence>
<keyword evidence="7 10" id="KW-0508">mRNA splicing</keyword>
<dbReference type="CDD" id="cd01720">
    <property type="entry name" value="Sm_D2"/>
    <property type="match status" value="1"/>
</dbReference>
<dbReference type="InterPro" id="IPR027248">
    <property type="entry name" value="Sm_D2"/>
</dbReference>